<dbReference type="PANTHER" id="PTHR44051">
    <property type="entry name" value="GLUTATHIONE S-TRANSFERASE-RELATED"/>
    <property type="match status" value="1"/>
</dbReference>
<accession>A0A1G5R163</accession>
<name>A0A1G5R163_9RHOB</name>
<gene>
    <name evidence="5" type="ORF">SAMN04488118_107131</name>
</gene>
<dbReference type="EMBL" id="FMWG01000007">
    <property type="protein sequence ID" value="SCZ67834.1"/>
    <property type="molecule type" value="Genomic_DNA"/>
</dbReference>
<sequence length="207" mass="22470">MKLYGHPLSGNTHRVQALLDLLKVDYEYVTVDLKAGAHKAPEFLAMNSLGQVPVLSDGDAVLRDSIAIMTYIAGKFDTEGAWFPKDVLQSARVQEWLSVAVNEVQNGPFVVRAIKLFGMPGDPEVAKAKTKALYDTLFEPHLAKNDWLAGETATAADLACYAYVARVTEGGFDLSAYPAINAWIARVEAIEGLPGMVRIEDLMAAAD</sequence>
<proteinExistence type="inferred from homology"/>
<dbReference type="CDD" id="cd03056">
    <property type="entry name" value="GST_N_4"/>
    <property type="match status" value="1"/>
</dbReference>
<keyword evidence="1 5" id="KW-0808">Transferase</keyword>
<reference evidence="5 6" key="1">
    <citation type="submission" date="2016-10" db="EMBL/GenBank/DDBJ databases">
        <authorList>
            <person name="de Groot N.N."/>
        </authorList>
    </citation>
    <scope>NUCLEOTIDE SEQUENCE [LARGE SCALE GENOMIC DNA]</scope>
    <source>
        <strain evidence="5 6">U95</strain>
    </source>
</reference>
<dbReference type="InterPro" id="IPR036249">
    <property type="entry name" value="Thioredoxin-like_sf"/>
</dbReference>
<comment type="similarity">
    <text evidence="2">Belongs to the GST superfamily.</text>
</comment>
<evidence type="ECO:0000313" key="6">
    <source>
        <dbReference type="Proteomes" id="UP000198767"/>
    </source>
</evidence>
<dbReference type="InterPro" id="IPR036282">
    <property type="entry name" value="Glutathione-S-Trfase_C_sf"/>
</dbReference>
<dbReference type="Gene3D" id="1.20.1050.10">
    <property type="match status" value="1"/>
</dbReference>
<dbReference type="InterPro" id="IPR004046">
    <property type="entry name" value="GST_C"/>
</dbReference>
<dbReference type="AlphaFoldDB" id="A0A1G5R163"/>
<dbReference type="PANTHER" id="PTHR44051:SF2">
    <property type="entry name" value="HYPOTHETICAL GLUTATHIONE S-TRANSFERASE LIKE PROTEIN"/>
    <property type="match status" value="1"/>
</dbReference>
<dbReference type="InterPro" id="IPR004045">
    <property type="entry name" value="Glutathione_S-Trfase_N"/>
</dbReference>
<dbReference type="Pfam" id="PF02798">
    <property type="entry name" value="GST_N"/>
    <property type="match status" value="1"/>
</dbReference>
<dbReference type="Gene3D" id="3.40.30.10">
    <property type="entry name" value="Glutaredoxin"/>
    <property type="match status" value="1"/>
</dbReference>
<feature type="domain" description="GST N-terminal" evidence="3">
    <location>
        <begin position="1"/>
        <end position="80"/>
    </location>
</feature>
<dbReference type="Pfam" id="PF00043">
    <property type="entry name" value="GST_C"/>
    <property type="match status" value="1"/>
</dbReference>
<evidence type="ECO:0000256" key="1">
    <source>
        <dbReference type="ARBA" id="ARBA00022679"/>
    </source>
</evidence>
<dbReference type="SFLD" id="SFLDG00358">
    <property type="entry name" value="Main_(cytGST)"/>
    <property type="match status" value="1"/>
</dbReference>
<dbReference type="PROSITE" id="PS50404">
    <property type="entry name" value="GST_NTER"/>
    <property type="match status" value="1"/>
</dbReference>
<evidence type="ECO:0000256" key="2">
    <source>
        <dbReference type="RuleBase" id="RU003494"/>
    </source>
</evidence>
<evidence type="ECO:0000259" key="4">
    <source>
        <dbReference type="PROSITE" id="PS50405"/>
    </source>
</evidence>
<dbReference type="OrthoDB" id="9810080at2"/>
<dbReference type="Proteomes" id="UP000198767">
    <property type="component" value="Unassembled WGS sequence"/>
</dbReference>
<keyword evidence="6" id="KW-1185">Reference proteome</keyword>
<dbReference type="RefSeq" id="WP_090219413.1">
    <property type="nucleotide sequence ID" value="NZ_FMWG01000007.1"/>
</dbReference>
<dbReference type="InterPro" id="IPR010987">
    <property type="entry name" value="Glutathione-S-Trfase_C-like"/>
</dbReference>
<feature type="domain" description="GST C-terminal" evidence="4">
    <location>
        <begin position="86"/>
        <end position="207"/>
    </location>
</feature>
<dbReference type="SUPFAM" id="SSF47616">
    <property type="entry name" value="GST C-terminal domain-like"/>
    <property type="match status" value="1"/>
</dbReference>
<dbReference type="SUPFAM" id="SSF52833">
    <property type="entry name" value="Thioredoxin-like"/>
    <property type="match status" value="1"/>
</dbReference>
<evidence type="ECO:0000313" key="5">
    <source>
        <dbReference type="EMBL" id="SCZ67834.1"/>
    </source>
</evidence>
<dbReference type="FunFam" id="3.40.30.10:FF:000016">
    <property type="entry name" value="Glutathione S-transferase F2"/>
    <property type="match status" value="1"/>
</dbReference>
<evidence type="ECO:0000259" key="3">
    <source>
        <dbReference type="PROSITE" id="PS50404"/>
    </source>
</evidence>
<protein>
    <submittedName>
        <fullName evidence="5">Glutathione S-transferase</fullName>
    </submittedName>
</protein>
<dbReference type="STRING" id="1156985.SAMN04488118_107131"/>
<organism evidence="5 6">
    <name type="scientific">Epibacterium ulvae</name>
    <dbReference type="NCBI Taxonomy" id="1156985"/>
    <lineage>
        <taxon>Bacteria</taxon>
        <taxon>Pseudomonadati</taxon>
        <taxon>Pseudomonadota</taxon>
        <taxon>Alphaproteobacteria</taxon>
        <taxon>Rhodobacterales</taxon>
        <taxon>Roseobacteraceae</taxon>
        <taxon>Epibacterium</taxon>
    </lineage>
</organism>
<dbReference type="GO" id="GO:0016740">
    <property type="term" value="F:transferase activity"/>
    <property type="evidence" value="ECO:0007669"/>
    <property type="project" value="UniProtKB-KW"/>
</dbReference>
<dbReference type="SFLD" id="SFLDS00019">
    <property type="entry name" value="Glutathione_Transferase_(cytos"/>
    <property type="match status" value="1"/>
</dbReference>
<dbReference type="InterPro" id="IPR040079">
    <property type="entry name" value="Glutathione_S-Trfase"/>
</dbReference>
<dbReference type="PROSITE" id="PS50405">
    <property type="entry name" value="GST_CTER"/>
    <property type="match status" value="1"/>
</dbReference>